<dbReference type="EMBL" id="FOSK01000001">
    <property type="protein sequence ID" value="SFJ86207.1"/>
    <property type="molecule type" value="Genomic_DNA"/>
</dbReference>
<evidence type="ECO:0000256" key="1">
    <source>
        <dbReference type="ARBA" id="ARBA00022679"/>
    </source>
</evidence>
<name>A0A1I3UWE2_9HYPH</name>
<dbReference type="InterPro" id="IPR000182">
    <property type="entry name" value="GNAT_dom"/>
</dbReference>
<dbReference type="RefSeq" id="WP_093515844.1">
    <property type="nucleotide sequence ID" value="NZ_FOSK01000001.1"/>
</dbReference>
<dbReference type="PROSITE" id="PS51186">
    <property type="entry name" value="GNAT"/>
    <property type="match status" value="1"/>
</dbReference>
<dbReference type="InterPro" id="IPR050680">
    <property type="entry name" value="YpeA/RimI_acetyltransf"/>
</dbReference>
<dbReference type="Pfam" id="PF24553">
    <property type="entry name" value="Rv0428c_C"/>
    <property type="match status" value="1"/>
</dbReference>
<evidence type="ECO:0000259" key="3">
    <source>
        <dbReference type="PROSITE" id="PS51186"/>
    </source>
</evidence>
<dbReference type="InterPro" id="IPR016181">
    <property type="entry name" value="Acyl_CoA_acyltransferase"/>
</dbReference>
<dbReference type="CDD" id="cd04301">
    <property type="entry name" value="NAT_SF"/>
    <property type="match status" value="1"/>
</dbReference>
<dbReference type="PANTHER" id="PTHR43420">
    <property type="entry name" value="ACETYLTRANSFERASE"/>
    <property type="match status" value="1"/>
</dbReference>
<keyword evidence="5" id="KW-1185">Reference proteome</keyword>
<evidence type="ECO:0000256" key="2">
    <source>
        <dbReference type="ARBA" id="ARBA00023315"/>
    </source>
</evidence>
<proteinExistence type="predicted"/>
<keyword evidence="2" id="KW-0012">Acyltransferase</keyword>
<feature type="domain" description="N-acetyltransferase" evidence="3">
    <location>
        <begin position="134"/>
        <end position="273"/>
    </location>
</feature>
<gene>
    <name evidence="4" type="ORF">SAMN04488518_10120</name>
</gene>
<accession>A0A1I3UWE2</accession>
<keyword evidence="1" id="KW-0808">Transferase</keyword>
<comment type="caution">
    <text evidence="4">The sequence shown here is derived from an EMBL/GenBank/DDBJ whole genome shotgun (WGS) entry which is preliminary data.</text>
</comment>
<sequence length="273" mass="30027">MVTTEAKRVQPRQPNCDLETVLKLEQANLNCFPSLMAHHDGSWISRLSPGGSARRNNSLNFYDAQDGDEAESRLDAARARFKRLETPFHVRWTPLVPTEVDQVLTSQNYARVVETLVLSRSIWGLGDTEVPAGYKLAEVSLGEWISNYAQVSGAKRGEPLSETVQALHDVLSRVTVELIGLVLETEDGVPAAVLLGVVDGDLLGIFSVKTAEAFRRQGLAYALMCEVQSLGAKRGAETAWLQVVADNTAAVELYDSLGYREAYAYHYCKDAQP</sequence>
<dbReference type="InterPro" id="IPR056935">
    <property type="entry name" value="Rv0428c-like_C"/>
</dbReference>
<protein>
    <submittedName>
        <fullName evidence="4">FR47-like protein</fullName>
    </submittedName>
</protein>
<reference evidence="4 5" key="1">
    <citation type="submission" date="2016-10" db="EMBL/GenBank/DDBJ databases">
        <authorList>
            <person name="Varghese N."/>
            <person name="Submissions S."/>
        </authorList>
    </citation>
    <scope>NUCLEOTIDE SEQUENCE [LARGE SCALE GENOMIC DNA]</scope>
    <source>
        <strain evidence="4 5">DSM 16392</strain>
    </source>
</reference>
<dbReference type="SUPFAM" id="SSF55729">
    <property type="entry name" value="Acyl-CoA N-acyltransferases (Nat)"/>
    <property type="match status" value="1"/>
</dbReference>
<evidence type="ECO:0000313" key="5">
    <source>
        <dbReference type="Proteomes" id="UP000199598"/>
    </source>
</evidence>
<organism evidence="4 5">
    <name type="scientific">Pseudovibrio ascidiaceicola</name>
    <dbReference type="NCBI Taxonomy" id="285279"/>
    <lineage>
        <taxon>Bacteria</taxon>
        <taxon>Pseudomonadati</taxon>
        <taxon>Pseudomonadota</taxon>
        <taxon>Alphaproteobacteria</taxon>
        <taxon>Hyphomicrobiales</taxon>
        <taxon>Stappiaceae</taxon>
        <taxon>Pseudovibrio</taxon>
    </lineage>
</organism>
<dbReference type="Gene3D" id="3.40.630.30">
    <property type="match status" value="1"/>
</dbReference>
<dbReference type="Proteomes" id="UP000199598">
    <property type="component" value="Unassembled WGS sequence"/>
</dbReference>
<evidence type="ECO:0000313" key="4">
    <source>
        <dbReference type="EMBL" id="SFJ86207.1"/>
    </source>
</evidence>